<feature type="domain" description="SHSP" evidence="4">
    <location>
        <begin position="75"/>
        <end position="192"/>
    </location>
</feature>
<name>A0A1G2DIM1_9BACT</name>
<dbReference type="Proteomes" id="UP000178534">
    <property type="component" value="Unassembled WGS sequence"/>
</dbReference>
<dbReference type="Gene3D" id="2.60.40.790">
    <property type="match status" value="1"/>
</dbReference>
<evidence type="ECO:0000313" key="6">
    <source>
        <dbReference type="Proteomes" id="UP000178534"/>
    </source>
</evidence>
<feature type="region of interest" description="Disordered" evidence="3">
    <location>
        <begin position="1"/>
        <end position="80"/>
    </location>
</feature>
<comment type="caution">
    <text evidence="5">The sequence shown here is derived from an EMBL/GenBank/DDBJ whole genome shotgun (WGS) entry which is preliminary data.</text>
</comment>
<evidence type="ECO:0000256" key="1">
    <source>
        <dbReference type="PROSITE-ProRule" id="PRU00285"/>
    </source>
</evidence>
<dbReference type="AlphaFoldDB" id="A0A1G2DIM1"/>
<accession>A0A1G2DIM1</accession>
<dbReference type="CDD" id="cd06464">
    <property type="entry name" value="ACD_sHsps-like"/>
    <property type="match status" value="1"/>
</dbReference>
<dbReference type="InterPro" id="IPR008978">
    <property type="entry name" value="HSP20-like_chaperone"/>
</dbReference>
<feature type="compositionally biased region" description="Acidic residues" evidence="3">
    <location>
        <begin position="61"/>
        <end position="80"/>
    </location>
</feature>
<evidence type="ECO:0000259" key="4">
    <source>
        <dbReference type="PROSITE" id="PS01031"/>
    </source>
</evidence>
<dbReference type="Pfam" id="PF00011">
    <property type="entry name" value="HSP20"/>
    <property type="match status" value="1"/>
</dbReference>
<dbReference type="SUPFAM" id="SSF49764">
    <property type="entry name" value="HSP20-like chaperones"/>
    <property type="match status" value="1"/>
</dbReference>
<organism evidence="5 6">
    <name type="scientific">Candidatus Lloydbacteria bacterium RIFCSPLOWO2_01_FULL_50_20</name>
    <dbReference type="NCBI Taxonomy" id="1798665"/>
    <lineage>
        <taxon>Bacteria</taxon>
        <taxon>Candidatus Lloydiibacteriota</taxon>
    </lineage>
</organism>
<evidence type="ECO:0000313" key="5">
    <source>
        <dbReference type="EMBL" id="OGZ13416.1"/>
    </source>
</evidence>
<reference evidence="5 6" key="1">
    <citation type="journal article" date="2016" name="Nat. Commun.">
        <title>Thousands of microbial genomes shed light on interconnected biogeochemical processes in an aquifer system.</title>
        <authorList>
            <person name="Anantharaman K."/>
            <person name="Brown C.T."/>
            <person name="Hug L.A."/>
            <person name="Sharon I."/>
            <person name="Castelle C.J."/>
            <person name="Probst A.J."/>
            <person name="Thomas B.C."/>
            <person name="Singh A."/>
            <person name="Wilkins M.J."/>
            <person name="Karaoz U."/>
            <person name="Brodie E.L."/>
            <person name="Williams K.H."/>
            <person name="Hubbard S.S."/>
            <person name="Banfield J.F."/>
        </authorList>
    </citation>
    <scope>NUCLEOTIDE SEQUENCE [LARGE SCALE GENOMIC DNA]</scope>
</reference>
<comment type="similarity">
    <text evidence="1 2">Belongs to the small heat shock protein (HSP20) family.</text>
</comment>
<evidence type="ECO:0000256" key="2">
    <source>
        <dbReference type="RuleBase" id="RU003616"/>
    </source>
</evidence>
<sequence>MKERKQSFLERLTGTQTIGDTTSAMKGSSAAHILSEKPWSPRVDDTEEESEDHGYARDTENEHEEIDEEETSYEEEDGDEEPGLAIDMYEEDNELIIQSMIAGVTPENLHITITRDMVTIEGKRVAPKGVQEERYRMRELYWGEFSRNIELPFEIDTDGAEAVEKYGLLVIRLPRVDTTKTQELKVKSITHN</sequence>
<dbReference type="STRING" id="1798665.A2942_01040"/>
<dbReference type="InterPro" id="IPR002068">
    <property type="entry name" value="A-crystallin/Hsp20_dom"/>
</dbReference>
<gene>
    <name evidence="5" type="ORF">A2942_01040</name>
</gene>
<evidence type="ECO:0000256" key="3">
    <source>
        <dbReference type="SAM" id="MobiDB-lite"/>
    </source>
</evidence>
<protein>
    <recommendedName>
        <fullName evidence="4">SHSP domain-containing protein</fullName>
    </recommendedName>
</protein>
<dbReference type="EMBL" id="MHLP01000007">
    <property type="protein sequence ID" value="OGZ13416.1"/>
    <property type="molecule type" value="Genomic_DNA"/>
</dbReference>
<feature type="compositionally biased region" description="Polar residues" evidence="3">
    <location>
        <begin position="13"/>
        <end position="26"/>
    </location>
</feature>
<proteinExistence type="inferred from homology"/>
<dbReference type="PROSITE" id="PS01031">
    <property type="entry name" value="SHSP"/>
    <property type="match status" value="1"/>
</dbReference>